<dbReference type="Ensembl" id="ENSPNAT00000057179.1">
    <property type="protein sequence ID" value="ENSPNAP00000057565.1"/>
    <property type="gene ID" value="ENSPNAG00000033461.1"/>
</dbReference>
<evidence type="ECO:0000256" key="1">
    <source>
        <dbReference type="PROSITE-ProRule" id="PRU00023"/>
    </source>
</evidence>
<evidence type="ECO:0000256" key="2">
    <source>
        <dbReference type="SAM" id="MobiDB-lite"/>
    </source>
</evidence>
<protein>
    <submittedName>
        <fullName evidence="3">Uncharacterized protein</fullName>
    </submittedName>
</protein>
<feature type="region of interest" description="Disordered" evidence="2">
    <location>
        <begin position="185"/>
        <end position="205"/>
    </location>
</feature>
<dbReference type="PROSITE" id="PS50297">
    <property type="entry name" value="ANK_REP_REGION"/>
    <property type="match status" value="2"/>
</dbReference>
<proteinExistence type="predicted"/>
<accession>A0AAR2K007</accession>
<reference evidence="3" key="3">
    <citation type="submission" date="2025-09" db="UniProtKB">
        <authorList>
            <consortium name="Ensembl"/>
        </authorList>
    </citation>
    <scope>IDENTIFICATION</scope>
</reference>
<dbReference type="InterPro" id="IPR039323">
    <property type="entry name" value="ANKRD_45/46/60"/>
</dbReference>
<dbReference type="InterPro" id="IPR036770">
    <property type="entry name" value="Ankyrin_rpt-contain_sf"/>
</dbReference>
<dbReference type="SMART" id="SM00248">
    <property type="entry name" value="ANK"/>
    <property type="match status" value="2"/>
</dbReference>
<dbReference type="PANTHER" id="PTHR22677:SF3">
    <property type="entry name" value="ANKYRIN REPEAT DOMAIN-CONTAINING PROTEIN 60"/>
    <property type="match status" value="1"/>
</dbReference>
<reference evidence="3 4" key="1">
    <citation type="submission" date="2020-10" db="EMBL/GenBank/DDBJ databases">
        <title>Pygocentrus nattereri (red-bellied piranha) genome, fPygNat1, primary haplotype.</title>
        <authorList>
            <person name="Myers G."/>
            <person name="Meyer A."/>
            <person name="Karagic N."/>
            <person name="Pippel M."/>
            <person name="Winkler S."/>
            <person name="Tracey A."/>
            <person name="Wood J."/>
            <person name="Formenti G."/>
            <person name="Howe K."/>
            <person name="Fedrigo O."/>
            <person name="Jarvis E.D."/>
        </authorList>
    </citation>
    <scope>NUCLEOTIDE SEQUENCE [LARGE SCALE GENOMIC DNA]</scope>
</reference>
<dbReference type="GeneTree" id="ENSGT00390000015137"/>
<dbReference type="Pfam" id="PF12796">
    <property type="entry name" value="Ank_2"/>
    <property type="match status" value="1"/>
</dbReference>
<feature type="repeat" description="ANK" evidence="1">
    <location>
        <begin position="54"/>
        <end position="86"/>
    </location>
</feature>
<dbReference type="AlphaFoldDB" id="A0AAR2K007"/>
<reference evidence="3" key="2">
    <citation type="submission" date="2025-08" db="UniProtKB">
        <authorList>
            <consortium name="Ensembl"/>
        </authorList>
    </citation>
    <scope>IDENTIFICATION</scope>
</reference>
<feature type="repeat" description="ANK" evidence="1">
    <location>
        <begin position="24"/>
        <end position="53"/>
    </location>
</feature>
<evidence type="ECO:0000313" key="4">
    <source>
        <dbReference type="Proteomes" id="UP001501920"/>
    </source>
</evidence>
<name>A0AAR2K007_PYGNA</name>
<dbReference type="Gene3D" id="1.25.40.20">
    <property type="entry name" value="Ankyrin repeat-containing domain"/>
    <property type="match status" value="1"/>
</dbReference>
<sequence>IIVTKECVFKPGSLKPWLSHCLFSALFISAHRGHLAAVRFLIEKGADVNGHTPTGRCPLHATAAKGHLHCLQELYAAGAHLNLLDCDGHTALDVACLFRQRRSMQQIYNLQWQERAGSVRLKCHLHEIDLFPHQCFDSKLHTWHRGSLSPTQRGLSTLFRLRTMVSDLEVVILILAASHSAANQSSETNSSDVTVRSPNRTPSIP</sequence>
<dbReference type="InterPro" id="IPR002110">
    <property type="entry name" value="Ankyrin_rpt"/>
</dbReference>
<dbReference type="PANTHER" id="PTHR22677">
    <property type="entry name" value="ANKYRIN REPEAT DOMAIN-CONTAINING PROTEIN 60"/>
    <property type="match status" value="1"/>
</dbReference>
<keyword evidence="1" id="KW-0040">ANK repeat</keyword>
<dbReference type="PROSITE" id="PS50088">
    <property type="entry name" value="ANK_REPEAT"/>
    <property type="match status" value="2"/>
</dbReference>
<gene>
    <name evidence="3" type="primary">VSIR</name>
</gene>
<dbReference type="SUPFAM" id="SSF48403">
    <property type="entry name" value="Ankyrin repeat"/>
    <property type="match status" value="1"/>
</dbReference>
<dbReference type="Proteomes" id="UP001501920">
    <property type="component" value="Chromosome 30"/>
</dbReference>
<keyword evidence="4" id="KW-1185">Reference proteome</keyword>
<organism evidence="3 4">
    <name type="scientific">Pygocentrus nattereri</name>
    <name type="common">Red-bellied piranha</name>
    <dbReference type="NCBI Taxonomy" id="42514"/>
    <lineage>
        <taxon>Eukaryota</taxon>
        <taxon>Metazoa</taxon>
        <taxon>Chordata</taxon>
        <taxon>Craniata</taxon>
        <taxon>Vertebrata</taxon>
        <taxon>Euteleostomi</taxon>
        <taxon>Actinopterygii</taxon>
        <taxon>Neopterygii</taxon>
        <taxon>Teleostei</taxon>
        <taxon>Ostariophysi</taxon>
        <taxon>Characiformes</taxon>
        <taxon>Characoidei</taxon>
        <taxon>Pygocentrus</taxon>
    </lineage>
</organism>
<evidence type="ECO:0000313" key="3">
    <source>
        <dbReference type="Ensembl" id="ENSPNAP00000057565.1"/>
    </source>
</evidence>